<keyword evidence="2" id="KW-1185">Reference proteome</keyword>
<accession>A0A4R2R966</accession>
<proteinExistence type="predicted"/>
<evidence type="ECO:0000313" key="2">
    <source>
        <dbReference type="Proteomes" id="UP000295050"/>
    </source>
</evidence>
<comment type="caution">
    <text evidence="1">The sequence shown here is derived from an EMBL/GenBank/DDBJ whole genome shotgun (WGS) entry which is preliminary data.</text>
</comment>
<sequence length="251" mass="27627">MDGLSGFADSVSGFYSKSAVDQLLLLGWYLEAVEGKASFNSTTMRTAFEQVGVDPPNVTQYLDRLAKKKPPQLVKAGGGYKLAGSVRRSYDTKIGGNPSVVAVSKLLSDLPSKVPSLAERDFLVEALNCYKVKAYRAAIVMVWNLAYDHLMEWLLADQARLDKFNAAVPKRFPKKNDTISTRDDFEEFKESEVIAVCRTARLLGKNVVEILESKLKRRNTVAHPSTIVVTQAQADDAITDLVNNVVLALSP</sequence>
<dbReference type="EMBL" id="SLXU01000016">
    <property type="protein sequence ID" value="TCP59760.1"/>
    <property type="molecule type" value="Genomic_DNA"/>
</dbReference>
<reference evidence="1 2" key="1">
    <citation type="submission" date="2019-03" db="EMBL/GenBank/DDBJ databases">
        <title>Genomic Encyclopedia of Type Strains, Phase IV (KMG-IV): sequencing the most valuable type-strain genomes for metagenomic binning, comparative biology and taxonomic classification.</title>
        <authorList>
            <person name="Goeker M."/>
        </authorList>
    </citation>
    <scope>NUCLEOTIDE SEQUENCE [LARGE SCALE GENOMIC DNA]</scope>
    <source>
        <strain evidence="1 2">DSM 24766</strain>
    </source>
</reference>
<evidence type="ECO:0000313" key="1">
    <source>
        <dbReference type="EMBL" id="TCP59760.1"/>
    </source>
</evidence>
<organism evidence="1 2">
    <name type="scientific">Rhodovulum bhavnagarense</name>
    <dbReference type="NCBI Taxonomy" id="992286"/>
    <lineage>
        <taxon>Bacteria</taxon>
        <taxon>Pseudomonadati</taxon>
        <taxon>Pseudomonadota</taxon>
        <taxon>Alphaproteobacteria</taxon>
        <taxon>Rhodobacterales</taxon>
        <taxon>Paracoccaceae</taxon>
        <taxon>Rhodovulum</taxon>
    </lineage>
</organism>
<gene>
    <name evidence="1" type="ORF">EV663_11656</name>
</gene>
<protein>
    <submittedName>
        <fullName evidence="1">Uncharacterized protein</fullName>
    </submittedName>
</protein>
<dbReference type="Proteomes" id="UP000295050">
    <property type="component" value="Unassembled WGS sequence"/>
</dbReference>
<name>A0A4R2R966_9RHOB</name>
<dbReference type="AlphaFoldDB" id="A0A4R2R966"/>